<reference evidence="10 12" key="3">
    <citation type="journal article" date="2018" name="Nat. Biotechnol.">
        <title>A standardized bacterial taxonomy based on genome phylogeny substantially revises the tree of life.</title>
        <authorList>
            <person name="Parks D.H."/>
            <person name="Chuvochina M."/>
            <person name="Waite D.W."/>
            <person name="Rinke C."/>
            <person name="Skarshewski A."/>
            <person name="Chaumeil P.A."/>
            <person name="Hugenholtz P."/>
        </authorList>
    </citation>
    <scope>NUCLEOTIDE SEQUENCE [LARGE SCALE GENOMIC DNA]</scope>
    <source>
        <strain evidence="10">UBA8781</strain>
    </source>
</reference>
<dbReference type="InterPro" id="IPR000515">
    <property type="entry name" value="MetI-like"/>
</dbReference>
<dbReference type="GO" id="GO:0005886">
    <property type="term" value="C:plasma membrane"/>
    <property type="evidence" value="ECO:0007669"/>
    <property type="project" value="UniProtKB-SubCell"/>
</dbReference>
<dbReference type="EMBL" id="DF967967">
    <property type="protein sequence ID" value="GAP08657.1"/>
    <property type="molecule type" value="Genomic_DNA"/>
</dbReference>
<dbReference type="InterPro" id="IPR035906">
    <property type="entry name" value="MetI-like_sf"/>
</dbReference>
<evidence type="ECO:0000313" key="9">
    <source>
        <dbReference type="EMBL" id="GAP08657.1"/>
    </source>
</evidence>
<evidence type="ECO:0000256" key="6">
    <source>
        <dbReference type="ARBA" id="ARBA00023136"/>
    </source>
</evidence>
<evidence type="ECO:0000313" key="12">
    <source>
        <dbReference type="Proteomes" id="UP000264141"/>
    </source>
</evidence>
<keyword evidence="11" id="KW-1185">Reference proteome</keyword>
<comment type="subcellular location">
    <subcellularLocation>
        <location evidence="1 7">Cell membrane</location>
        <topology evidence="1 7">Multi-pass membrane protein</topology>
    </subcellularLocation>
</comment>
<dbReference type="Gene3D" id="1.10.3720.10">
    <property type="entry name" value="MetI-like"/>
    <property type="match status" value="1"/>
</dbReference>
<evidence type="ECO:0000256" key="4">
    <source>
        <dbReference type="ARBA" id="ARBA00022692"/>
    </source>
</evidence>
<dbReference type="AlphaFoldDB" id="A0A3D1JGI1"/>
<dbReference type="STRING" id="229919.GCA_001050195_03497"/>
<reference evidence="11" key="2">
    <citation type="submission" date="2015-07" db="EMBL/GenBank/DDBJ databases">
        <title>Draft Genome Sequences of Anaerolinea thermolimosa IMO-1, Bellilinea caldifistulae GOMI-1, Leptolinea tardivitalis YMTK-2, Levilinea saccharolytica KIBI-1,Longilinea arvoryzae KOME-1, Previously Described as Members of the Anaerolineaceae (Chloroflexi).</title>
        <authorList>
            <person name="Sekiguchi Y."/>
            <person name="Ohashi A."/>
            <person name="Matsuura N."/>
            <person name="Tourlousse M.D."/>
        </authorList>
    </citation>
    <scope>NUCLEOTIDE SEQUENCE [LARGE SCALE GENOMIC DNA]</scope>
    <source>
        <strain evidence="11">IMO-1</strain>
    </source>
</reference>
<dbReference type="PANTHER" id="PTHR43744:SF12">
    <property type="entry name" value="ABC TRANSPORTER PERMEASE PROTEIN MG189-RELATED"/>
    <property type="match status" value="1"/>
</dbReference>
<sequence length="297" mass="33159">MAVLGKPQTLLKETTGTAPAKTGLHVTLGQVLVYLVLTVGIIYTLIPFLWMLGTSFKSATEIVRMPPTIIPEKFTLNSYLTIFNDPRVPLGRFYMNSVIVTFSIVTMVLFTSSLAGFVFAKYQFFGKNVLFTLILATMMIPFQVTMIPLYLVLVRLGITDSLLGLIVPGATSAFGIFMMRQFIEGIPSELIDAARIDGASEFGIYYRIILPQMGSALATLGIFQFMGTWNDYLWPLIVITTTEKRTLPIMLTWYNSQHGSRADLTMAASVLVILPIVVIYFFFQRWIVRGIALTGFK</sequence>
<feature type="domain" description="ABC transmembrane type-1" evidence="8">
    <location>
        <begin position="94"/>
        <end position="283"/>
    </location>
</feature>
<dbReference type="SUPFAM" id="SSF161098">
    <property type="entry name" value="MetI-like"/>
    <property type="match status" value="1"/>
</dbReference>
<feature type="transmembrane region" description="Helical" evidence="7">
    <location>
        <begin position="162"/>
        <end position="183"/>
    </location>
</feature>
<gene>
    <name evidence="9" type="ORF">ATHL_03563</name>
    <name evidence="10" type="ORF">DEQ80_07510</name>
</gene>
<proteinExistence type="inferred from homology"/>
<evidence type="ECO:0000313" key="10">
    <source>
        <dbReference type="EMBL" id="HCE17689.1"/>
    </source>
</evidence>
<reference evidence="9" key="1">
    <citation type="journal article" date="2015" name="Genome Announc.">
        <title>Draft Genome Sequences of Anaerolinea thermolimosa IMO-1, Bellilinea caldifistulae GOMI-1, Leptolinea tardivitalis YMTK-2, Levilinea saccharolytica KIBI-1, Longilinea arvoryzae KOME-1, Previously Described as Members of the Class Anaerolineae (Chloroflexi).</title>
        <authorList>
            <person name="Matsuura N."/>
            <person name="Tourlousse M.D."/>
            <person name="Ohashi A."/>
            <person name="Hugenholtz P."/>
            <person name="Sekiguchi Y."/>
        </authorList>
    </citation>
    <scope>NUCLEOTIDE SEQUENCE</scope>
    <source>
        <strain evidence="9">IMO-1</strain>
    </source>
</reference>
<feature type="transmembrane region" description="Helical" evidence="7">
    <location>
        <begin position="93"/>
        <end position="117"/>
    </location>
</feature>
<feature type="transmembrane region" description="Helical" evidence="7">
    <location>
        <begin position="129"/>
        <end position="150"/>
    </location>
</feature>
<organism evidence="10 12">
    <name type="scientific">Anaerolinea thermolimosa</name>
    <dbReference type="NCBI Taxonomy" id="229919"/>
    <lineage>
        <taxon>Bacteria</taxon>
        <taxon>Bacillati</taxon>
        <taxon>Chloroflexota</taxon>
        <taxon>Anaerolineae</taxon>
        <taxon>Anaerolineales</taxon>
        <taxon>Anaerolineaceae</taxon>
        <taxon>Anaerolinea</taxon>
    </lineage>
</organism>
<accession>A0A3D1JGI1</accession>
<dbReference type="GO" id="GO:0055085">
    <property type="term" value="P:transmembrane transport"/>
    <property type="evidence" value="ECO:0007669"/>
    <property type="project" value="InterPro"/>
</dbReference>
<dbReference type="PROSITE" id="PS50928">
    <property type="entry name" value="ABC_TM1"/>
    <property type="match status" value="1"/>
</dbReference>
<keyword evidence="6 7" id="KW-0472">Membrane</keyword>
<evidence type="ECO:0000256" key="5">
    <source>
        <dbReference type="ARBA" id="ARBA00022989"/>
    </source>
</evidence>
<dbReference type="Proteomes" id="UP000253922">
    <property type="component" value="Unassembled WGS sequence"/>
</dbReference>
<keyword evidence="4 7" id="KW-0812">Transmembrane</keyword>
<keyword evidence="5 7" id="KW-1133">Transmembrane helix</keyword>
<evidence type="ECO:0000259" key="8">
    <source>
        <dbReference type="PROSITE" id="PS50928"/>
    </source>
</evidence>
<dbReference type="EMBL" id="DPBP01000030">
    <property type="protein sequence ID" value="HCE17689.1"/>
    <property type="molecule type" value="Genomic_DNA"/>
</dbReference>
<protein>
    <submittedName>
        <fullName evidence="9">Carbohydrate ABC transporter membrane protein 2, CUT1 family</fullName>
    </submittedName>
    <submittedName>
        <fullName evidence="10">Carbohydrate ABC transporter permease</fullName>
    </submittedName>
</protein>
<dbReference type="OrthoDB" id="9771544at2"/>
<dbReference type="Pfam" id="PF00528">
    <property type="entry name" value="BPD_transp_1"/>
    <property type="match status" value="1"/>
</dbReference>
<feature type="transmembrane region" description="Helical" evidence="7">
    <location>
        <begin position="204"/>
        <end position="226"/>
    </location>
</feature>
<evidence type="ECO:0000256" key="3">
    <source>
        <dbReference type="ARBA" id="ARBA00022475"/>
    </source>
</evidence>
<feature type="transmembrane region" description="Helical" evidence="7">
    <location>
        <begin position="264"/>
        <end position="283"/>
    </location>
</feature>
<name>A0A3D1JGI1_9CHLR</name>
<dbReference type="PANTHER" id="PTHR43744">
    <property type="entry name" value="ABC TRANSPORTER PERMEASE PROTEIN MG189-RELATED-RELATED"/>
    <property type="match status" value="1"/>
</dbReference>
<feature type="transmembrane region" description="Helical" evidence="7">
    <location>
        <begin position="31"/>
        <end position="52"/>
    </location>
</feature>
<keyword evidence="2 7" id="KW-0813">Transport</keyword>
<dbReference type="RefSeq" id="WP_062196414.1">
    <property type="nucleotide sequence ID" value="NZ_DF967967.1"/>
</dbReference>
<keyword evidence="3" id="KW-1003">Cell membrane</keyword>
<evidence type="ECO:0000256" key="2">
    <source>
        <dbReference type="ARBA" id="ARBA00022448"/>
    </source>
</evidence>
<evidence type="ECO:0000256" key="7">
    <source>
        <dbReference type="RuleBase" id="RU363032"/>
    </source>
</evidence>
<dbReference type="CDD" id="cd06261">
    <property type="entry name" value="TM_PBP2"/>
    <property type="match status" value="1"/>
</dbReference>
<comment type="similarity">
    <text evidence="7">Belongs to the binding-protein-dependent transport system permease family.</text>
</comment>
<evidence type="ECO:0000313" key="11">
    <source>
        <dbReference type="Proteomes" id="UP000253922"/>
    </source>
</evidence>
<evidence type="ECO:0000256" key="1">
    <source>
        <dbReference type="ARBA" id="ARBA00004651"/>
    </source>
</evidence>
<dbReference type="Proteomes" id="UP000264141">
    <property type="component" value="Unassembled WGS sequence"/>
</dbReference>